<evidence type="ECO:0000256" key="1">
    <source>
        <dbReference type="ARBA" id="ARBA00023015"/>
    </source>
</evidence>
<protein>
    <submittedName>
        <fullName evidence="4">Helix-turn-helix transcriptional regulator</fullName>
    </submittedName>
</protein>
<dbReference type="Gene3D" id="1.10.10.60">
    <property type="entry name" value="Homeodomain-like"/>
    <property type="match status" value="1"/>
</dbReference>
<keyword evidence="5" id="KW-1185">Reference proteome</keyword>
<dbReference type="EMBL" id="JAGUCN010000042">
    <property type="protein sequence ID" value="MBS2213954.1"/>
    <property type="molecule type" value="Genomic_DNA"/>
</dbReference>
<feature type="domain" description="HTH araC/xylS-type" evidence="3">
    <location>
        <begin position="227"/>
        <end position="325"/>
    </location>
</feature>
<dbReference type="InterPro" id="IPR009057">
    <property type="entry name" value="Homeodomain-like_sf"/>
</dbReference>
<evidence type="ECO:0000259" key="3">
    <source>
        <dbReference type="PROSITE" id="PS01124"/>
    </source>
</evidence>
<dbReference type="Pfam" id="PF12833">
    <property type="entry name" value="HTH_18"/>
    <property type="match status" value="1"/>
</dbReference>
<dbReference type="InterPro" id="IPR018060">
    <property type="entry name" value="HTH_AraC"/>
</dbReference>
<dbReference type="InterPro" id="IPR053142">
    <property type="entry name" value="PchR_regulatory_protein"/>
</dbReference>
<dbReference type="PANTHER" id="PTHR47893">
    <property type="entry name" value="REGULATORY PROTEIN PCHR"/>
    <property type="match status" value="1"/>
</dbReference>
<sequence>MSTKHIYFQEGHAIDYVKGLQKEYGGDIEDNKIYIERERLQIYVEAIPIFTGFELLLLNVDSPEAIVFHRTPDNNPNFIHLNVIKEGIYQQSFEQEMTQMQYGTQNGVFVYNALFPITVEVPANSNLKTIGFKFDLSIRNSIMSDALNSITTLFKEQAGVAFHTNLSQESERLLKDILHFQTLDKNRRALIVSRAIESFTILATNLEKLNSQDELHGLHIEDYSRLQSIKQELSTSFEERATVEKLAEMHGVSVSKLKRDFKTLFNCSITHYYTNAKMDEAYRRLKSGNYTVSEVGYDLGYSNLSKFSEMFKKLKGISPRDVVKIN</sequence>
<comment type="caution">
    <text evidence="4">The sequence shown here is derived from an EMBL/GenBank/DDBJ whole genome shotgun (WGS) entry which is preliminary data.</text>
</comment>
<evidence type="ECO:0000313" key="5">
    <source>
        <dbReference type="Proteomes" id="UP000721861"/>
    </source>
</evidence>
<evidence type="ECO:0000256" key="2">
    <source>
        <dbReference type="ARBA" id="ARBA00023163"/>
    </source>
</evidence>
<dbReference type="PANTHER" id="PTHR47893:SF1">
    <property type="entry name" value="REGULATORY PROTEIN PCHR"/>
    <property type="match status" value="1"/>
</dbReference>
<accession>A0ABS5KFV4</accession>
<keyword evidence="1" id="KW-0805">Transcription regulation</keyword>
<evidence type="ECO:0000313" key="4">
    <source>
        <dbReference type="EMBL" id="MBS2213954.1"/>
    </source>
</evidence>
<organism evidence="4 5">
    <name type="scientific">Carboxylicivirga mesophila</name>
    <dbReference type="NCBI Taxonomy" id="1166478"/>
    <lineage>
        <taxon>Bacteria</taxon>
        <taxon>Pseudomonadati</taxon>
        <taxon>Bacteroidota</taxon>
        <taxon>Bacteroidia</taxon>
        <taxon>Marinilabiliales</taxon>
        <taxon>Marinilabiliaceae</taxon>
        <taxon>Carboxylicivirga</taxon>
    </lineage>
</organism>
<dbReference type="PROSITE" id="PS01124">
    <property type="entry name" value="HTH_ARAC_FAMILY_2"/>
    <property type="match status" value="1"/>
</dbReference>
<keyword evidence="2" id="KW-0804">Transcription</keyword>
<dbReference type="Proteomes" id="UP000721861">
    <property type="component" value="Unassembled WGS sequence"/>
</dbReference>
<reference evidence="4 5" key="1">
    <citation type="journal article" date="2014" name="Int. J. Syst. Evol. Microbiol.">
        <title>Carboxylicivirga gen. nov. in the family Marinilabiliaceae with two novel species, Carboxylicivirga mesophila sp. nov. and Carboxylicivirga taeanensis sp. nov., and reclassification of Cytophaga fermentans as Saccharicrinis fermentans gen. nov., comb. nov.</title>
        <authorList>
            <person name="Yang S.H."/>
            <person name="Seo H.S."/>
            <person name="Woo J.H."/>
            <person name="Oh H.M."/>
            <person name="Jang H."/>
            <person name="Lee J.H."/>
            <person name="Kim S.J."/>
            <person name="Kwon K.K."/>
        </authorList>
    </citation>
    <scope>NUCLEOTIDE SEQUENCE [LARGE SCALE GENOMIC DNA]</scope>
    <source>
        <strain evidence="4 5">JCM 18290</strain>
    </source>
</reference>
<dbReference type="RefSeq" id="WP_212231862.1">
    <property type="nucleotide sequence ID" value="NZ_JAGUCN010000042.1"/>
</dbReference>
<name>A0ABS5KFV4_9BACT</name>
<dbReference type="SMART" id="SM00342">
    <property type="entry name" value="HTH_ARAC"/>
    <property type="match status" value="1"/>
</dbReference>
<dbReference type="SUPFAM" id="SSF46689">
    <property type="entry name" value="Homeodomain-like"/>
    <property type="match status" value="2"/>
</dbReference>
<gene>
    <name evidence="4" type="ORF">KEM09_21275</name>
</gene>
<proteinExistence type="predicted"/>